<feature type="domain" description="Calx-beta" evidence="5">
    <location>
        <begin position="619"/>
        <end position="664"/>
    </location>
</feature>
<reference evidence="7 8" key="1">
    <citation type="submission" date="2018-05" db="EMBL/GenBank/DDBJ databases">
        <title>Complete genome sequence of Flagellimonas aquimarina ECD12 isolated from seaweed Ecklonia cava.</title>
        <authorList>
            <person name="Choi S."/>
            <person name="Seong C."/>
        </authorList>
    </citation>
    <scope>NUCLEOTIDE SEQUENCE [LARGE SCALE GENOMIC DNA]</scope>
    <source>
        <strain evidence="7 8">ECD12</strain>
    </source>
</reference>
<dbReference type="Gene3D" id="2.60.40.2030">
    <property type="match status" value="2"/>
</dbReference>
<organism evidence="7 8">
    <name type="scientific">Flagellimonas aquimarina</name>
    <dbReference type="NCBI Taxonomy" id="2201895"/>
    <lineage>
        <taxon>Bacteria</taxon>
        <taxon>Pseudomonadati</taxon>
        <taxon>Bacteroidota</taxon>
        <taxon>Flavobacteriia</taxon>
        <taxon>Flavobacteriales</taxon>
        <taxon>Flavobacteriaceae</taxon>
        <taxon>Flagellimonas</taxon>
    </lineage>
</organism>
<dbReference type="OrthoDB" id="264813at2"/>
<evidence type="ECO:0000256" key="1">
    <source>
        <dbReference type="ARBA" id="ARBA00022729"/>
    </source>
</evidence>
<keyword evidence="3" id="KW-0106">Calcium</keyword>
<dbReference type="EMBL" id="QGEG01000002">
    <property type="protein sequence ID" value="PWL38019.1"/>
    <property type="molecule type" value="Genomic_DNA"/>
</dbReference>
<accession>A0A316KZ89</accession>
<dbReference type="InterPro" id="IPR053143">
    <property type="entry name" value="Arylsulfate_ST"/>
</dbReference>
<evidence type="ECO:0000256" key="4">
    <source>
        <dbReference type="SAM" id="SignalP"/>
    </source>
</evidence>
<keyword evidence="2" id="KW-0677">Repeat</keyword>
<dbReference type="GO" id="GO:0004062">
    <property type="term" value="F:aryl sulfotransferase activity"/>
    <property type="evidence" value="ECO:0007669"/>
    <property type="project" value="InterPro"/>
</dbReference>
<dbReference type="InterPro" id="IPR038081">
    <property type="entry name" value="CalX-like_sf"/>
</dbReference>
<proteinExistence type="predicted"/>
<evidence type="ECO:0000259" key="6">
    <source>
        <dbReference type="Pfam" id="PF18962"/>
    </source>
</evidence>
<evidence type="ECO:0000259" key="5">
    <source>
        <dbReference type="Pfam" id="PF03160"/>
    </source>
</evidence>
<feature type="chain" id="PRO_5016433541" description="T9SS C-terminal target domain-containing protein" evidence="4">
    <location>
        <begin position="27"/>
        <end position="762"/>
    </location>
</feature>
<dbReference type="GO" id="GO:0007154">
    <property type="term" value="P:cell communication"/>
    <property type="evidence" value="ECO:0007669"/>
    <property type="project" value="InterPro"/>
</dbReference>
<dbReference type="InterPro" id="IPR026444">
    <property type="entry name" value="Secre_tail"/>
</dbReference>
<evidence type="ECO:0000313" key="7">
    <source>
        <dbReference type="EMBL" id="PWL38019.1"/>
    </source>
</evidence>
<gene>
    <name evidence="7" type="ORF">DKG77_06925</name>
</gene>
<feature type="domain" description="Secretion system C-terminal sorting" evidence="6">
    <location>
        <begin position="711"/>
        <end position="760"/>
    </location>
</feature>
<dbReference type="RefSeq" id="WP_109661627.1">
    <property type="nucleotide sequence ID" value="NZ_QGEG01000002.1"/>
</dbReference>
<dbReference type="Pfam" id="PF18962">
    <property type="entry name" value="Por_Secre_tail"/>
    <property type="match status" value="1"/>
</dbReference>
<dbReference type="Proteomes" id="UP000245762">
    <property type="component" value="Unassembled WGS sequence"/>
</dbReference>
<dbReference type="AlphaFoldDB" id="A0A316KZ89"/>
<protein>
    <recommendedName>
        <fullName evidence="9">T9SS C-terminal target domain-containing protein</fullName>
    </recommendedName>
</protein>
<dbReference type="PANTHER" id="PTHR35340">
    <property type="entry name" value="PQQ ENZYME REPEAT PROTEIN-RELATED"/>
    <property type="match status" value="1"/>
</dbReference>
<feature type="domain" description="Calx-beta" evidence="5">
    <location>
        <begin position="487"/>
        <end position="577"/>
    </location>
</feature>
<dbReference type="GO" id="GO:0016020">
    <property type="term" value="C:membrane"/>
    <property type="evidence" value="ECO:0007669"/>
    <property type="project" value="InterPro"/>
</dbReference>
<sequence length="762" mass="83605">MKKIILTHMLLLQLMFILIYPTNSQSQNTIGVILNTEESYNGYTFYTVQKNTYLIDNCGQVVNQWTSEFNPGNAVYLLENGSILRTGKIDNPDITIGGIGGHIEIKDWDDNLVWEYDYSDSQVSQHHDVFPMPNGNILILAVTRKTQAEAIAAGRDPANLPSAELYNEQIIEIEPTGANGANVVWEWNIWDHLIQDYDNTQDNFGIVSENPQLLNINFLGTSSGGANWMHVNSIQYNETLDQIVLSSRQLNEFYIIDHSTTTSEAGSHSGGIRGKGGDLLYRWGNPQSYNQGTELDKQLFGQHFPHWIPETSPDGGKIILYNNGSGRTPFFSSVLIVDPPESSPGNYVVPINSNFGPETPEYIYTDPNNPEDFFSLILSSAQRLPNGNTLICEGTSGRFFEIDPSENIVWEFINPDTNGGILSQGDSPPTANNIFRVLRYSPDYAAFSGRDLTPGLPIEQNPNLNSCTVFDGSIRLSANDSATLEGGTITFEVNLSQTGSEDITVSYSFTNNTAEDNDYSATSGQIVIVAGTLSGSITIDTLEDEIDEADETFTINLTPSDTDIDPISAIGTIIDNDISPILTIQDSSAIEGENLSFPITISGPSSEDIVLSMEIIDITTNNTDYSNSVLQVTIPAGEVSVEVTVTTINDELNEINETFEIGVLNIISGRLSEFDNKATGTIVDTMPDDSSVIFYNVPVEEFLRTSSLESVDKIEVFNMLGGLVANSSNENDINLSSLKTGIYIVQLTDATGEVFRKKIIKK</sequence>
<keyword evidence="1 4" id="KW-0732">Signal</keyword>
<dbReference type="PANTHER" id="PTHR35340:SF5">
    <property type="entry name" value="ASST-DOMAIN-CONTAINING PROTEIN"/>
    <property type="match status" value="1"/>
</dbReference>
<evidence type="ECO:0000256" key="2">
    <source>
        <dbReference type="ARBA" id="ARBA00022737"/>
    </source>
</evidence>
<keyword evidence="8" id="KW-1185">Reference proteome</keyword>
<feature type="signal peptide" evidence="4">
    <location>
        <begin position="1"/>
        <end position="26"/>
    </location>
</feature>
<evidence type="ECO:0000256" key="3">
    <source>
        <dbReference type="ARBA" id="ARBA00022837"/>
    </source>
</evidence>
<name>A0A316KZ89_9FLAO</name>
<evidence type="ECO:0000313" key="8">
    <source>
        <dbReference type="Proteomes" id="UP000245762"/>
    </source>
</evidence>
<dbReference type="Pfam" id="PF05935">
    <property type="entry name" value="Arylsulfotrans"/>
    <property type="match status" value="1"/>
</dbReference>
<comment type="caution">
    <text evidence="7">The sequence shown here is derived from an EMBL/GenBank/DDBJ whole genome shotgun (WGS) entry which is preliminary data.</text>
</comment>
<dbReference type="NCBIfam" id="TIGR04183">
    <property type="entry name" value="Por_Secre_tail"/>
    <property type="match status" value="1"/>
</dbReference>
<evidence type="ECO:0008006" key="9">
    <source>
        <dbReference type="Google" id="ProtNLM"/>
    </source>
</evidence>
<dbReference type="Pfam" id="PF03160">
    <property type="entry name" value="Calx-beta"/>
    <property type="match status" value="2"/>
</dbReference>
<dbReference type="InterPro" id="IPR010262">
    <property type="entry name" value="Arylsulfotransferase_bact"/>
</dbReference>
<dbReference type="InterPro" id="IPR003644">
    <property type="entry name" value="Calx_beta"/>
</dbReference>
<dbReference type="SUPFAM" id="SSF141072">
    <property type="entry name" value="CalX-like"/>
    <property type="match status" value="2"/>
</dbReference>